<accession>A0A166L8C6</accession>
<name>A0A166L8C6_9AGAM</name>
<proteinExistence type="predicted"/>
<dbReference type="AlphaFoldDB" id="A0A166L8C6"/>
<organism evidence="1 2">
    <name type="scientific">Athelia psychrophila</name>
    <dbReference type="NCBI Taxonomy" id="1759441"/>
    <lineage>
        <taxon>Eukaryota</taxon>
        <taxon>Fungi</taxon>
        <taxon>Dikarya</taxon>
        <taxon>Basidiomycota</taxon>
        <taxon>Agaricomycotina</taxon>
        <taxon>Agaricomycetes</taxon>
        <taxon>Agaricomycetidae</taxon>
        <taxon>Atheliales</taxon>
        <taxon>Atheliaceae</taxon>
        <taxon>Athelia</taxon>
    </lineage>
</organism>
<reference evidence="1 2" key="1">
    <citation type="journal article" date="2016" name="Mol. Biol. Evol.">
        <title>Comparative Genomics of Early-Diverging Mushroom-Forming Fungi Provides Insights into the Origins of Lignocellulose Decay Capabilities.</title>
        <authorList>
            <person name="Nagy L.G."/>
            <person name="Riley R."/>
            <person name="Tritt A."/>
            <person name="Adam C."/>
            <person name="Daum C."/>
            <person name="Floudas D."/>
            <person name="Sun H."/>
            <person name="Yadav J.S."/>
            <person name="Pangilinan J."/>
            <person name="Larsson K.H."/>
            <person name="Matsuura K."/>
            <person name="Barry K."/>
            <person name="Labutti K."/>
            <person name="Kuo R."/>
            <person name="Ohm R.A."/>
            <person name="Bhattacharya S.S."/>
            <person name="Shirouzu T."/>
            <person name="Yoshinaga Y."/>
            <person name="Martin F.M."/>
            <person name="Grigoriev I.V."/>
            <person name="Hibbett D.S."/>
        </authorList>
    </citation>
    <scope>NUCLEOTIDE SEQUENCE [LARGE SCALE GENOMIC DNA]</scope>
    <source>
        <strain evidence="1 2">CBS 109695</strain>
    </source>
</reference>
<dbReference type="EMBL" id="KV417538">
    <property type="protein sequence ID" value="KZP22684.1"/>
    <property type="molecule type" value="Genomic_DNA"/>
</dbReference>
<evidence type="ECO:0000313" key="1">
    <source>
        <dbReference type="EMBL" id="KZP22684.1"/>
    </source>
</evidence>
<protein>
    <submittedName>
        <fullName evidence="1">Uncharacterized protein</fullName>
    </submittedName>
</protein>
<evidence type="ECO:0000313" key="2">
    <source>
        <dbReference type="Proteomes" id="UP000076532"/>
    </source>
</evidence>
<dbReference type="Proteomes" id="UP000076532">
    <property type="component" value="Unassembled WGS sequence"/>
</dbReference>
<gene>
    <name evidence="1" type="ORF">FIBSPDRAFT_890294</name>
</gene>
<keyword evidence="2" id="KW-1185">Reference proteome</keyword>
<sequence length="157" mass="17144">MILQLFELPQAASSIWTLGLRNGTALGWVTALERAWARAWARAFWPGHSGTGGTASSCRGTAHIISGHTKSARPLLSSKAREREGMGSIFIQYLLATRGTEWEQEWGKRARELDGSMGTGCLVDIAIRDYVQAFFNDQLERGHSAEPRRGGGISGLN</sequence>